<dbReference type="NCBIfam" id="NF007495">
    <property type="entry name" value="PRK10089.1-4"/>
    <property type="match status" value="1"/>
</dbReference>
<dbReference type="InterPro" id="IPR051270">
    <property type="entry name" value="Tyrosine-tRNA_ligase_regulator"/>
</dbReference>
<evidence type="ECO:0000313" key="5">
    <source>
        <dbReference type="EMBL" id="SFU41032.1"/>
    </source>
</evidence>
<dbReference type="Gene3D" id="2.40.50.140">
    <property type="entry name" value="Nucleic acid-binding proteins"/>
    <property type="match status" value="1"/>
</dbReference>
<dbReference type="InterPro" id="IPR002547">
    <property type="entry name" value="tRNA-bd_dom"/>
</dbReference>
<dbReference type="AlphaFoldDB" id="A0A1I7FXT6"/>
<dbReference type="Proteomes" id="UP000182491">
    <property type="component" value="Unassembled WGS sequence"/>
</dbReference>
<dbReference type="OrthoDB" id="9794564at2"/>
<keyword evidence="1 3" id="KW-0820">tRNA-binding</keyword>
<evidence type="ECO:0000313" key="6">
    <source>
        <dbReference type="Proteomes" id="UP000182491"/>
    </source>
</evidence>
<dbReference type="STRING" id="388950.GCA_001611675_03687"/>
<dbReference type="InterPro" id="IPR012340">
    <property type="entry name" value="NA-bd_OB-fold"/>
</dbReference>
<keyword evidence="2 3" id="KW-0694">RNA-binding</keyword>
<sequence length="118" mass="12965">MAIPPETTEQITWHHFEQTDIRVGTIVRAEEYPEARRPAFILTVDLGPLGLKKTSAQITKHYTCPELIGKQVLCVTNLGKKQIGKVMSEILVTGFEDAQGDIVLAQPAAQVPNGSKLK</sequence>
<name>A0A1I7FXT6_9BACT</name>
<keyword evidence="6" id="KW-1185">Reference proteome</keyword>
<evidence type="ECO:0000256" key="2">
    <source>
        <dbReference type="ARBA" id="ARBA00022884"/>
    </source>
</evidence>
<dbReference type="RefSeq" id="WP_068839528.1">
    <property type="nucleotide sequence ID" value="NZ_BMXC01000001.1"/>
</dbReference>
<evidence type="ECO:0000259" key="4">
    <source>
        <dbReference type="PROSITE" id="PS50886"/>
    </source>
</evidence>
<dbReference type="Pfam" id="PF01588">
    <property type="entry name" value="tRNA_bind"/>
    <property type="match status" value="1"/>
</dbReference>
<evidence type="ECO:0000256" key="3">
    <source>
        <dbReference type="PROSITE-ProRule" id="PRU00209"/>
    </source>
</evidence>
<protein>
    <submittedName>
        <fullName evidence="5">tRNA-binding protein</fullName>
    </submittedName>
</protein>
<dbReference type="GO" id="GO:0000049">
    <property type="term" value="F:tRNA binding"/>
    <property type="evidence" value="ECO:0007669"/>
    <property type="project" value="UniProtKB-UniRule"/>
</dbReference>
<dbReference type="InterPro" id="IPR008231">
    <property type="entry name" value="CsaA"/>
</dbReference>
<proteinExistence type="predicted"/>
<dbReference type="PANTHER" id="PTHR11586:SF37">
    <property type="entry name" value="TRNA-BINDING DOMAIN-CONTAINING PROTEIN"/>
    <property type="match status" value="1"/>
</dbReference>
<reference evidence="6" key="1">
    <citation type="submission" date="2016-10" db="EMBL/GenBank/DDBJ databases">
        <authorList>
            <person name="Varghese N."/>
        </authorList>
    </citation>
    <scope>NUCLEOTIDE SEQUENCE [LARGE SCALE GENOMIC DNA]</scope>
    <source>
        <strain evidence="6">DSM 18820</strain>
    </source>
</reference>
<dbReference type="EMBL" id="FPCA01000001">
    <property type="protein sequence ID" value="SFU41032.1"/>
    <property type="molecule type" value="Genomic_DNA"/>
</dbReference>
<dbReference type="PANTHER" id="PTHR11586">
    <property type="entry name" value="TRNA-AMINOACYLATION COFACTOR ARC1 FAMILY MEMBER"/>
    <property type="match status" value="1"/>
</dbReference>
<dbReference type="NCBIfam" id="TIGR02222">
    <property type="entry name" value="chap_CsaA"/>
    <property type="match status" value="1"/>
</dbReference>
<feature type="domain" description="TRNA-binding" evidence="4">
    <location>
        <begin position="15"/>
        <end position="118"/>
    </location>
</feature>
<dbReference type="CDD" id="cd02798">
    <property type="entry name" value="tRNA_bind_CsaA"/>
    <property type="match status" value="1"/>
</dbReference>
<evidence type="ECO:0000256" key="1">
    <source>
        <dbReference type="ARBA" id="ARBA00022555"/>
    </source>
</evidence>
<dbReference type="SUPFAM" id="SSF50249">
    <property type="entry name" value="Nucleic acid-binding proteins"/>
    <property type="match status" value="1"/>
</dbReference>
<dbReference type="FunFam" id="2.40.50.140:FF:000165">
    <property type="entry name" value="Chaperone CsaA"/>
    <property type="match status" value="1"/>
</dbReference>
<accession>A0A1I7FXT6</accession>
<organism evidence="5 6">
    <name type="scientific">Pontibacter akesuensis</name>
    <dbReference type="NCBI Taxonomy" id="388950"/>
    <lineage>
        <taxon>Bacteria</taxon>
        <taxon>Pseudomonadati</taxon>
        <taxon>Bacteroidota</taxon>
        <taxon>Cytophagia</taxon>
        <taxon>Cytophagales</taxon>
        <taxon>Hymenobacteraceae</taxon>
        <taxon>Pontibacter</taxon>
    </lineage>
</organism>
<dbReference type="NCBIfam" id="NF007494">
    <property type="entry name" value="PRK10089.1-3"/>
    <property type="match status" value="1"/>
</dbReference>
<dbReference type="PROSITE" id="PS50886">
    <property type="entry name" value="TRBD"/>
    <property type="match status" value="1"/>
</dbReference>
<gene>
    <name evidence="5" type="ORF">SAMN04487941_0551</name>
</gene>